<keyword evidence="6" id="KW-0408">Iron</keyword>
<evidence type="ECO:0000256" key="2">
    <source>
        <dbReference type="ARBA" id="ARBA00005830"/>
    </source>
</evidence>
<keyword evidence="5" id="KW-0560">Oxidoreductase</keyword>
<dbReference type="InterPro" id="IPR008775">
    <property type="entry name" value="Phytyl_CoA_dOase-like"/>
</dbReference>
<keyword evidence="8" id="KW-1185">Reference proteome</keyword>
<dbReference type="SUPFAM" id="SSF51197">
    <property type="entry name" value="Clavaminate synthase-like"/>
    <property type="match status" value="1"/>
</dbReference>
<evidence type="ECO:0000313" key="7">
    <source>
        <dbReference type="EMBL" id="KAJ5469938.1"/>
    </source>
</evidence>
<organism evidence="7 8">
    <name type="scientific">Penicillium desertorum</name>
    <dbReference type="NCBI Taxonomy" id="1303715"/>
    <lineage>
        <taxon>Eukaryota</taxon>
        <taxon>Fungi</taxon>
        <taxon>Dikarya</taxon>
        <taxon>Ascomycota</taxon>
        <taxon>Pezizomycotina</taxon>
        <taxon>Eurotiomycetes</taxon>
        <taxon>Eurotiomycetidae</taxon>
        <taxon>Eurotiales</taxon>
        <taxon>Aspergillaceae</taxon>
        <taxon>Penicillium</taxon>
    </lineage>
</organism>
<reference evidence="7" key="1">
    <citation type="submission" date="2022-12" db="EMBL/GenBank/DDBJ databases">
        <authorList>
            <person name="Petersen C."/>
        </authorList>
    </citation>
    <scope>NUCLEOTIDE SEQUENCE</scope>
    <source>
        <strain evidence="7">IBT 17660</strain>
    </source>
</reference>
<comment type="similarity">
    <text evidence="2">Belongs to the PhyH family.</text>
</comment>
<gene>
    <name evidence="7" type="ORF">N7530_007295</name>
</gene>
<protein>
    <submittedName>
        <fullName evidence="7">Uncharacterized protein</fullName>
    </submittedName>
</protein>
<evidence type="ECO:0000256" key="3">
    <source>
        <dbReference type="ARBA" id="ARBA00022723"/>
    </source>
</evidence>
<evidence type="ECO:0000313" key="8">
    <source>
        <dbReference type="Proteomes" id="UP001147760"/>
    </source>
</evidence>
<sequence length="306" mass="33611">MSPSMTPARVPRVSATDDPEKIIQVLRQAGALIIEGLLSKDQVQELNHELDKPLEAITSGSKHNVAAIQDFHGNNTKRLTNVTTHSRVFRHQVLEDELVHAVAERVFHQDSGTYWMGAAQVIQIGPGNKAQVLHRDQSQYPIFDLLGSKAPEATINFLVALTDFTEENGATRVIPGSHLWEDYSDLGSHGQTIPATMRAGDAILMSGKTIHGGGANKTREELRRGLAFTLQCSYLTPEEANPFIIGLETIKELSSRAQRILGFRSQFPKSSPGLWQSDYSELGDVIGLTGDDPALDRLRKAINETV</sequence>
<dbReference type="PANTHER" id="PTHR20883:SF19">
    <property type="entry name" value="MULTIFUNCTIONAL DIOXYGENASE AUSE"/>
    <property type="match status" value="1"/>
</dbReference>
<comment type="caution">
    <text evidence="7">The sequence shown here is derived from an EMBL/GenBank/DDBJ whole genome shotgun (WGS) entry which is preliminary data.</text>
</comment>
<keyword evidence="3" id="KW-0479">Metal-binding</keyword>
<dbReference type="EMBL" id="JAPWDO010000005">
    <property type="protein sequence ID" value="KAJ5469938.1"/>
    <property type="molecule type" value="Genomic_DNA"/>
</dbReference>
<accession>A0A9W9WMN6</accession>
<evidence type="ECO:0000256" key="5">
    <source>
        <dbReference type="ARBA" id="ARBA00023002"/>
    </source>
</evidence>
<reference evidence="7" key="2">
    <citation type="journal article" date="2023" name="IMA Fungus">
        <title>Comparative genomic study of the Penicillium genus elucidates a diverse pangenome and 15 lateral gene transfer events.</title>
        <authorList>
            <person name="Petersen C."/>
            <person name="Sorensen T."/>
            <person name="Nielsen M.R."/>
            <person name="Sondergaard T.E."/>
            <person name="Sorensen J.L."/>
            <person name="Fitzpatrick D.A."/>
            <person name="Frisvad J.C."/>
            <person name="Nielsen K.L."/>
        </authorList>
    </citation>
    <scope>NUCLEOTIDE SEQUENCE</scope>
    <source>
        <strain evidence="7">IBT 17660</strain>
    </source>
</reference>
<dbReference type="Proteomes" id="UP001147760">
    <property type="component" value="Unassembled WGS sequence"/>
</dbReference>
<dbReference type="Pfam" id="PF05721">
    <property type="entry name" value="PhyH"/>
    <property type="match status" value="1"/>
</dbReference>
<dbReference type="OrthoDB" id="445007at2759"/>
<evidence type="ECO:0000256" key="6">
    <source>
        <dbReference type="ARBA" id="ARBA00023004"/>
    </source>
</evidence>
<dbReference type="PANTHER" id="PTHR20883">
    <property type="entry name" value="PHYTANOYL-COA DIOXYGENASE DOMAIN CONTAINING 1"/>
    <property type="match status" value="1"/>
</dbReference>
<evidence type="ECO:0000256" key="1">
    <source>
        <dbReference type="ARBA" id="ARBA00001962"/>
    </source>
</evidence>
<dbReference type="GO" id="GO:0051213">
    <property type="term" value="F:dioxygenase activity"/>
    <property type="evidence" value="ECO:0007669"/>
    <property type="project" value="UniProtKB-KW"/>
</dbReference>
<evidence type="ECO:0000256" key="4">
    <source>
        <dbReference type="ARBA" id="ARBA00022964"/>
    </source>
</evidence>
<proteinExistence type="inferred from homology"/>
<dbReference type="GO" id="GO:0046872">
    <property type="term" value="F:metal ion binding"/>
    <property type="evidence" value="ECO:0007669"/>
    <property type="project" value="UniProtKB-KW"/>
</dbReference>
<dbReference type="AlphaFoldDB" id="A0A9W9WMN6"/>
<keyword evidence="4" id="KW-0223">Dioxygenase</keyword>
<dbReference type="Gene3D" id="2.60.120.620">
    <property type="entry name" value="q2cbj1_9rhob like domain"/>
    <property type="match status" value="1"/>
</dbReference>
<comment type="cofactor">
    <cofactor evidence="1">
        <name>Fe cation</name>
        <dbReference type="ChEBI" id="CHEBI:24875"/>
    </cofactor>
</comment>
<name>A0A9W9WMN6_9EURO</name>